<reference evidence="2" key="1">
    <citation type="submission" date="2022-07" db="EMBL/GenBank/DDBJ databases">
        <title>Genome Sequence of Physisporinus lineatus.</title>
        <authorList>
            <person name="Buettner E."/>
        </authorList>
    </citation>
    <scope>NUCLEOTIDE SEQUENCE</scope>
    <source>
        <strain evidence="2">VT162</strain>
    </source>
</reference>
<dbReference type="EMBL" id="JANAWD010000117">
    <property type="protein sequence ID" value="KAJ3486568.1"/>
    <property type="molecule type" value="Genomic_DNA"/>
</dbReference>
<accession>A0AAD5YIB1</accession>
<name>A0AAD5YIB1_9APHY</name>
<sequence>MVGSTTSPPSSRHAEFSTGASGTSRPSSVGLYFGTFFEDAAKQPQRSHFQAPILKLDQTTISQNRPHLHPRTYLVGVTCTVDLYASLPQMDEPWSGFDFLALEDRAADWGTYWQNVRLTPDRVPQLPPEILYIISGFLRGDPNTLRSASLVNTVFKDACRPLLFHTVTLRGDHPEPHGLWNVIKNSTYLGHAIKVVYVRFPYGSFDSRGNVRGLWFHRLPSRLYRLAPNVQTLVVEALGGFFGYPTYEFFKYLPLMPSLKHLALFRCCLQHGILNRFASSIPGLEKLHIHNHWVDASGDPDPFDMDKIPPLHPMPPLIEFNYHNDDGTGPPTHAFIGWLGTLRSLTTLRIHITSRQSLSAIGSLLCLLGKTLEHLEIAFLSDALPWVWEDETGDNETRRVIDITGNTSLRTLHLHNLGHPSFEFLLSQGAKLQIRTLILTDKIAGLRKLYYDRDLALNGSLSSGYKNLEEICIVYEQVDRKTVPSDWAKVVLPTFESKCAVHIFRASSETVGPLLYQVE</sequence>
<evidence type="ECO:0000256" key="1">
    <source>
        <dbReference type="SAM" id="MobiDB-lite"/>
    </source>
</evidence>
<organism evidence="2 3">
    <name type="scientific">Meripilus lineatus</name>
    <dbReference type="NCBI Taxonomy" id="2056292"/>
    <lineage>
        <taxon>Eukaryota</taxon>
        <taxon>Fungi</taxon>
        <taxon>Dikarya</taxon>
        <taxon>Basidiomycota</taxon>
        <taxon>Agaricomycotina</taxon>
        <taxon>Agaricomycetes</taxon>
        <taxon>Polyporales</taxon>
        <taxon>Meripilaceae</taxon>
        <taxon>Meripilus</taxon>
    </lineage>
</organism>
<evidence type="ECO:0000313" key="2">
    <source>
        <dbReference type="EMBL" id="KAJ3486568.1"/>
    </source>
</evidence>
<dbReference type="InterPro" id="IPR032675">
    <property type="entry name" value="LRR_dom_sf"/>
</dbReference>
<proteinExistence type="predicted"/>
<dbReference type="Proteomes" id="UP001212997">
    <property type="component" value="Unassembled WGS sequence"/>
</dbReference>
<gene>
    <name evidence="2" type="ORF">NLI96_g4151</name>
</gene>
<dbReference type="InterPro" id="IPR036047">
    <property type="entry name" value="F-box-like_dom_sf"/>
</dbReference>
<feature type="region of interest" description="Disordered" evidence="1">
    <location>
        <begin position="1"/>
        <end position="26"/>
    </location>
</feature>
<dbReference type="SUPFAM" id="SSF52047">
    <property type="entry name" value="RNI-like"/>
    <property type="match status" value="1"/>
</dbReference>
<dbReference type="Gene3D" id="3.80.10.10">
    <property type="entry name" value="Ribonuclease Inhibitor"/>
    <property type="match status" value="1"/>
</dbReference>
<keyword evidence="3" id="KW-1185">Reference proteome</keyword>
<feature type="compositionally biased region" description="Polar residues" evidence="1">
    <location>
        <begin position="1"/>
        <end position="10"/>
    </location>
</feature>
<evidence type="ECO:0000313" key="3">
    <source>
        <dbReference type="Proteomes" id="UP001212997"/>
    </source>
</evidence>
<comment type="caution">
    <text evidence="2">The sequence shown here is derived from an EMBL/GenBank/DDBJ whole genome shotgun (WGS) entry which is preliminary data.</text>
</comment>
<evidence type="ECO:0008006" key="4">
    <source>
        <dbReference type="Google" id="ProtNLM"/>
    </source>
</evidence>
<dbReference type="AlphaFoldDB" id="A0AAD5YIB1"/>
<protein>
    <recommendedName>
        <fullName evidence="4">F-box domain-containing protein</fullName>
    </recommendedName>
</protein>
<dbReference type="SUPFAM" id="SSF81383">
    <property type="entry name" value="F-box domain"/>
    <property type="match status" value="1"/>
</dbReference>